<keyword evidence="5 7" id="KW-1133">Transmembrane helix</keyword>
<dbReference type="PANTHER" id="PTHR30012">
    <property type="entry name" value="GENERAL SECRETION PATHWAY PROTEIN"/>
    <property type="match status" value="1"/>
</dbReference>
<evidence type="ECO:0000256" key="2">
    <source>
        <dbReference type="ARBA" id="ARBA00005745"/>
    </source>
</evidence>
<evidence type="ECO:0000256" key="7">
    <source>
        <dbReference type="SAM" id="Phobius"/>
    </source>
</evidence>
<dbReference type="InterPro" id="IPR003646">
    <property type="entry name" value="SH3-like_bac-type"/>
</dbReference>
<sequence>MVSQRKVKKNTATILPARVKAIKEYKTTHQKRFNLPFISNFGLAAEKDYLIENLSMLLLSGLDLLSSLDAIQSDIRSKKLKDIVSDLKGNIDAGFSLSQSLIESKLFPEHIISLIRIGEETGKLADNLKVIVIQQQKERSFRSKVNSAMMYPVLVLVLTGVIGIGISWFILPRLASVFNQLRLDLPFLTKVLIATGKFIEVYGFIFFPISILFLLLIIYFVFIFYKTKFIGQYLLFKIPGVGKLIQQVQMAQLGYILGTLLKAGLPIVNSISSLAEATTFYNYKKFFYFLQKSLENGNSIYRTFGLYKNSDKLITIPVQQMIGSAEKSGCLPETLLKIGEIFEEKTEISTKNLAIILEPVLLIIIWLGVVAVALAVILPIYSLIGGLSQSSSTSTPLPPSPIIEIEEIAEQPLATTTENIISLKKLKIKPTPVGYLNVRDNPNLNGRILLRIYPDEIYEYQSEQAGWYEIILPSAATGWVFGDYVELINQ</sequence>
<evidence type="ECO:0000256" key="5">
    <source>
        <dbReference type="ARBA" id="ARBA00022989"/>
    </source>
</evidence>
<dbReference type="AlphaFoldDB" id="A0A1G1YLI3"/>
<dbReference type="GO" id="GO:0005886">
    <property type="term" value="C:plasma membrane"/>
    <property type="evidence" value="ECO:0007669"/>
    <property type="project" value="UniProtKB-SubCell"/>
</dbReference>
<organism evidence="9 10">
    <name type="scientific">Candidatus Buchananbacteria bacterium RIFCSPLOWO2_01_FULL_39_33</name>
    <dbReference type="NCBI Taxonomy" id="1797543"/>
    <lineage>
        <taxon>Bacteria</taxon>
        <taxon>Candidatus Buchananiibacteriota</taxon>
    </lineage>
</organism>
<evidence type="ECO:0000256" key="3">
    <source>
        <dbReference type="ARBA" id="ARBA00022475"/>
    </source>
</evidence>
<accession>A0A1G1YLI3</accession>
<dbReference type="InterPro" id="IPR042094">
    <property type="entry name" value="T2SS_GspF_sf"/>
</dbReference>
<keyword evidence="4 7" id="KW-0812">Transmembrane</keyword>
<gene>
    <name evidence="9" type="ORF">A3A02_00240</name>
</gene>
<dbReference type="PANTHER" id="PTHR30012:SF0">
    <property type="entry name" value="TYPE II SECRETION SYSTEM PROTEIN F-RELATED"/>
    <property type="match status" value="1"/>
</dbReference>
<proteinExistence type="inferred from homology"/>
<dbReference type="Pfam" id="PF08239">
    <property type="entry name" value="SH3_3"/>
    <property type="match status" value="1"/>
</dbReference>
<dbReference type="Gene3D" id="1.20.81.30">
    <property type="entry name" value="Type II secretion system (T2SS), domain F"/>
    <property type="match status" value="2"/>
</dbReference>
<dbReference type="PROSITE" id="PS51781">
    <property type="entry name" value="SH3B"/>
    <property type="match status" value="1"/>
</dbReference>
<protein>
    <recommendedName>
        <fullName evidence="8">SH3b domain-containing protein</fullName>
    </recommendedName>
</protein>
<evidence type="ECO:0000313" key="10">
    <source>
        <dbReference type="Proteomes" id="UP000177376"/>
    </source>
</evidence>
<keyword evidence="3" id="KW-1003">Cell membrane</keyword>
<feature type="transmembrane region" description="Helical" evidence="7">
    <location>
        <begin position="149"/>
        <end position="171"/>
    </location>
</feature>
<feature type="domain" description="SH3b" evidence="8">
    <location>
        <begin position="423"/>
        <end position="489"/>
    </location>
</feature>
<name>A0A1G1YLI3_9BACT</name>
<comment type="subcellular location">
    <subcellularLocation>
        <location evidence="1">Cell membrane</location>
        <topology evidence="1">Multi-pass membrane protein</topology>
    </subcellularLocation>
</comment>
<dbReference type="InterPro" id="IPR003004">
    <property type="entry name" value="GspF/PilC"/>
</dbReference>
<comment type="similarity">
    <text evidence="2">Belongs to the GSP F family.</text>
</comment>
<evidence type="ECO:0000259" key="8">
    <source>
        <dbReference type="PROSITE" id="PS51781"/>
    </source>
</evidence>
<reference evidence="9 10" key="1">
    <citation type="journal article" date="2016" name="Nat. Commun.">
        <title>Thousands of microbial genomes shed light on interconnected biogeochemical processes in an aquifer system.</title>
        <authorList>
            <person name="Anantharaman K."/>
            <person name="Brown C.T."/>
            <person name="Hug L.A."/>
            <person name="Sharon I."/>
            <person name="Castelle C.J."/>
            <person name="Probst A.J."/>
            <person name="Thomas B.C."/>
            <person name="Singh A."/>
            <person name="Wilkins M.J."/>
            <person name="Karaoz U."/>
            <person name="Brodie E.L."/>
            <person name="Williams K.H."/>
            <person name="Hubbard S.S."/>
            <person name="Banfield J.F."/>
        </authorList>
    </citation>
    <scope>NUCLEOTIDE SEQUENCE [LARGE SCALE GENOMIC DNA]</scope>
</reference>
<evidence type="ECO:0000256" key="6">
    <source>
        <dbReference type="ARBA" id="ARBA00023136"/>
    </source>
</evidence>
<feature type="transmembrane region" description="Helical" evidence="7">
    <location>
        <begin position="201"/>
        <end position="225"/>
    </location>
</feature>
<dbReference type="EMBL" id="MHIM01000004">
    <property type="protein sequence ID" value="OGY53131.1"/>
    <property type="molecule type" value="Genomic_DNA"/>
</dbReference>
<evidence type="ECO:0000256" key="4">
    <source>
        <dbReference type="ARBA" id="ARBA00022692"/>
    </source>
</evidence>
<dbReference type="Pfam" id="PF00482">
    <property type="entry name" value="T2SSF"/>
    <property type="match status" value="2"/>
</dbReference>
<feature type="transmembrane region" description="Helical" evidence="7">
    <location>
        <begin position="360"/>
        <end position="384"/>
    </location>
</feature>
<keyword evidence="6 7" id="KW-0472">Membrane</keyword>
<evidence type="ECO:0000313" key="9">
    <source>
        <dbReference type="EMBL" id="OGY53131.1"/>
    </source>
</evidence>
<comment type="caution">
    <text evidence="9">The sequence shown here is derived from an EMBL/GenBank/DDBJ whole genome shotgun (WGS) entry which is preliminary data.</text>
</comment>
<dbReference type="InterPro" id="IPR018076">
    <property type="entry name" value="T2SS_GspF_dom"/>
</dbReference>
<dbReference type="Gene3D" id="2.30.30.40">
    <property type="entry name" value="SH3 Domains"/>
    <property type="match status" value="1"/>
</dbReference>
<dbReference type="Proteomes" id="UP000177376">
    <property type="component" value="Unassembled WGS sequence"/>
</dbReference>
<evidence type="ECO:0000256" key="1">
    <source>
        <dbReference type="ARBA" id="ARBA00004651"/>
    </source>
</evidence>